<evidence type="ECO:0000313" key="2">
    <source>
        <dbReference type="EMBL" id="CAG5107205.1"/>
    </source>
</evidence>
<dbReference type="EMBL" id="OU015566">
    <property type="protein sequence ID" value="CAG5107205.1"/>
    <property type="molecule type" value="Genomic_DNA"/>
</dbReference>
<proteinExistence type="predicted"/>
<accession>A0ABN7STF9</accession>
<sequence>MDYVNHGKLPLMTLKRTGLKWLVQVEAVREFDKGTDRRSITDPINICDNELKKKIVKCASKLYGAANRVKSILMEKDKLDAFIANLDRSDKVVMSFLDSLDLDLDGRAPEPMPKKIVEIKEENIENAESEKKEDDFGEKVDYDAGESGSKMDKKLIDLEEAADPVIIVDDVQEERFVHLDEAYFNNEDIQELKKGETFKLPLNADDCRSMLIELSTLHEEQLLITYDREEIRQDGLVDSHNIDLFFGLLERYAKQNNVEVKFYNHLFWSIAIKEMDLQHFHPIDLPKKAVFPMFVDTKCKTGHWMLGAELKKIC</sequence>
<protein>
    <submittedName>
        <fullName evidence="2">Oidioi.mRNA.OKI2018_I69.chr1.g3204.t1.cds</fullName>
    </submittedName>
</protein>
<evidence type="ECO:0000256" key="1">
    <source>
        <dbReference type="SAM" id="MobiDB-lite"/>
    </source>
</evidence>
<feature type="region of interest" description="Disordered" evidence="1">
    <location>
        <begin position="127"/>
        <end position="146"/>
    </location>
</feature>
<keyword evidence="3" id="KW-1185">Reference proteome</keyword>
<name>A0ABN7STF9_OIKDI</name>
<evidence type="ECO:0000313" key="3">
    <source>
        <dbReference type="Proteomes" id="UP001158576"/>
    </source>
</evidence>
<feature type="compositionally biased region" description="Basic and acidic residues" evidence="1">
    <location>
        <begin position="127"/>
        <end position="142"/>
    </location>
</feature>
<dbReference type="Proteomes" id="UP001158576">
    <property type="component" value="Chromosome 1"/>
</dbReference>
<gene>
    <name evidence="2" type="ORF">OKIOD_LOCUS11969</name>
</gene>
<reference evidence="2 3" key="1">
    <citation type="submission" date="2021-04" db="EMBL/GenBank/DDBJ databases">
        <authorList>
            <person name="Bliznina A."/>
        </authorList>
    </citation>
    <scope>NUCLEOTIDE SEQUENCE [LARGE SCALE GENOMIC DNA]</scope>
</reference>
<organism evidence="2 3">
    <name type="scientific">Oikopleura dioica</name>
    <name type="common">Tunicate</name>
    <dbReference type="NCBI Taxonomy" id="34765"/>
    <lineage>
        <taxon>Eukaryota</taxon>
        <taxon>Metazoa</taxon>
        <taxon>Chordata</taxon>
        <taxon>Tunicata</taxon>
        <taxon>Appendicularia</taxon>
        <taxon>Copelata</taxon>
        <taxon>Oikopleuridae</taxon>
        <taxon>Oikopleura</taxon>
    </lineage>
</organism>